<dbReference type="InterPro" id="IPR004839">
    <property type="entry name" value="Aminotransferase_I/II_large"/>
</dbReference>
<dbReference type="Proteomes" id="UP001418444">
    <property type="component" value="Unassembled WGS sequence"/>
</dbReference>
<keyword evidence="6" id="KW-1185">Reference proteome</keyword>
<dbReference type="PROSITE" id="PS00105">
    <property type="entry name" value="AA_TRANSFER_CLASS_1"/>
    <property type="match status" value="1"/>
</dbReference>
<evidence type="ECO:0000256" key="3">
    <source>
        <dbReference type="RuleBase" id="RU000481"/>
    </source>
</evidence>
<dbReference type="NCBIfam" id="NF005915">
    <property type="entry name" value="PRK07908.1"/>
    <property type="match status" value="1"/>
</dbReference>
<reference evidence="6" key="1">
    <citation type="journal article" date="2019" name="Int. J. Syst. Evol. Microbiol.">
        <title>The Global Catalogue of Microorganisms (GCM) 10K type strain sequencing project: providing services to taxonomists for standard genome sequencing and annotation.</title>
        <authorList>
            <consortium name="The Broad Institute Genomics Platform"/>
            <consortium name="The Broad Institute Genome Sequencing Center for Infectious Disease"/>
            <person name="Wu L."/>
            <person name="Ma J."/>
        </authorList>
    </citation>
    <scope>NUCLEOTIDE SEQUENCE [LARGE SCALE GENOMIC DNA]</scope>
    <source>
        <strain evidence="6">JCM 16923</strain>
    </source>
</reference>
<dbReference type="PANTHER" id="PTHR42885:SF1">
    <property type="entry name" value="THREONINE-PHOSPHATE DECARBOXYLASE"/>
    <property type="match status" value="1"/>
</dbReference>
<dbReference type="InterPro" id="IPR015422">
    <property type="entry name" value="PyrdxlP-dep_Trfase_small"/>
</dbReference>
<evidence type="ECO:0000313" key="6">
    <source>
        <dbReference type="Proteomes" id="UP001418444"/>
    </source>
</evidence>
<proteinExistence type="inferred from homology"/>
<accession>A0ABP7PCV7</accession>
<dbReference type="Gene3D" id="3.40.640.10">
    <property type="entry name" value="Type I PLP-dependent aspartate aminotransferase-like (Major domain)"/>
    <property type="match status" value="1"/>
</dbReference>
<comment type="similarity">
    <text evidence="3">Belongs to the class-I pyridoxal-phosphate-dependent aminotransferase family.</text>
</comment>
<dbReference type="EMBL" id="BAAAZW010000007">
    <property type="protein sequence ID" value="GAA3963522.1"/>
    <property type="molecule type" value="Genomic_DNA"/>
</dbReference>
<feature type="domain" description="Aminotransferase class I/classII large" evidence="4">
    <location>
        <begin position="29"/>
        <end position="340"/>
    </location>
</feature>
<comment type="caution">
    <text evidence="5">The sequence shown here is derived from an EMBL/GenBank/DDBJ whole genome shotgun (WGS) entry which is preliminary data.</text>
</comment>
<gene>
    <name evidence="5" type="primary">cobC</name>
    <name evidence="5" type="ORF">GCM10022231_24740</name>
</gene>
<dbReference type="EC" id="2.6.1.-" evidence="3"/>
<dbReference type="Gene3D" id="3.90.1150.10">
    <property type="entry name" value="Aspartate Aminotransferase, domain 1"/>
    <property type="match status" value="1"/>
</dbReference>
<keyword evidence="3" id="KW-0808">Transferase</keyword>
<comment type="cofactor">
    <cofactor evidence="1 3">
        <name>pyridoxal 5'-phosphate</name>
        <dbReference type="ChEBI" id="CHEBI:597326"/>
    </cofactor>
</comment>
<evidence type="ECO:0000256" key="2">
    <source>
        <dbReference type="ARBA" id="ARBA00022898"/>
    </source>
</evidence>
<keyword evidence="2" id="KW-0663">Pyridoxal phosphate</keyword>
<evidence type="ECO:0000313" key="5">
    <source>
        <dbReference type="EMBL" id="GAA3963522.1"/>
    </source>
</evidence>
<name>A0ABP7PCV7_9ACTN</name>
<protein>
    <recommendedName>
        <fullName evidence="3">Aminotransferase</fullName>
        <ecNumber evidence="3">2.6.1.-</ecNumber>
    </recommendedName>
</protein>
<dbReference type="InterPro" id="IPR004838">
    <property type="entry name" value="NHTrfase_class1_PyrdxlP-BS"/>
</dbReference>
<keyword evidence="3" id="KW-0032">Aminotransferase</keyword>
<dbReference type="SUPFAM" id="SSF53383">
    <property type="entry name" value="PLP-dependent transferases"/>
    <property type="match status" value="1"/>
</dbReference>
<dbReference type="RefSeq" id="WP_344784179.1">
    <property type="nucleotide sequence ID" value="NZ_BAAAZW010000007.1"/>
</dbReference>
<dbReference type="CDD" id="cd00609">
    <property type="entry name" value="AAT_like"/>
    <property type="match status" value="1"/>
</dbReference>
<evidence type="ECO:0000259" key="4">
    <source>
        <dbReference type="Pfam" id="PF00155"/>
    </source>
</evidence>
<organism evidence="5 6">
    <name type="scientific">Gordonia caeni</name>
    <dbReference type="NCBI Taxonomy" id="1007097"/>
    <lineage>
        <taxon>Bacteria</taxon>
        <taxon>Bacillati</taxon>
        <taxon>Actinomycetota</taxon>
        <taxon>Actinomycetes</taxon>
        <taxon>Mycobacteriales</taxon>
        <taxon>Gordoniaceae</taxon>
        <taxon>Gordonia</taxon>
    </lineage>
</organism>
<dbReference type="InterPro" id="IPR015424">
    <property type="entry name" value="PyrdxlP-dep_Trfase"/>
</dbReference>
<evidence type="ECO:0000256" key="1">
    <source>
        <dbReference type="ARBA" id="ARBA00001933"/>
    </source>
</evidence>
<dbReference type="PANTHER" id="PTHR42885">
    <property type="entry name" value="HISTIDINOL-PHOSPHATE AMINOTRANSFERASE-RELATED"/>
    <property type="match status" value="1"/>
</dbReference>
<dbReference type="InterPro" id="IPR015421">
    <property type="entry name" value="PyrdxlP-dep_Trfase_major"/>
</dbReference>
<dbReference type="Pfam" id="PF00155">
    <property type="entry name" value="Aminotran_1_2"/>
    <property type="match status" value="1"/>
</dbReference>
<sequence length="365" mass="38059">MSPGRPLRTDTDLFEPGRHGDADAEAGLIGFAVNVQPGPPPFVRDVLAARLGDLAAYPRADDVQRAVGAAARLHRRSPAEVLLLDGAAEGFELLARLRPRHVALIEPTFTEPGRVLAASGAEITRVVLPAPWRLDAAEVPGDADLVVLGNPTNPTSMLHTREQILRLVRPGRTVVVDEAFADLTVDPVTGVREPQSLAGALPDGVVVIRSITKTFGLAGLRAGYLLAAPHVIAELTAGRRHWPLGTLALAALAECLGPRGQAYTDALAGTVAGDRAHLVGLLGEAGIEVCTEPAAPYVLIRVPDGLGLKAALRERGFAVRSCANFTGLGADHLRLAVRSAEPAAALVAAMTEVLAGEASHRGRGA</sequence>